<keyword evidence="5 12" id="KW-0548">Nucleotidyltransferase</keyword>
<comment type="caution">
    <text evidence="12">The sequence shown here is derived from an EMBL/GenBank/DDBJ whole genome shotgun (WGS) entry which is preliminary data.</text>
</comment>
<comment type="cofactor">
    <cofactor evidence="1">
        <name>Mg(2+)</name>
        <dbReference type="ChEBI" id="CHEBI:18420"/>
    </cofactor>
</comment>
<name>A0A8B6CTB7_MYTGA</name>
<dbReference type="GO" id="GO:0001680">
    <property type="term" value="P:tRNA 3'-terminal CCA addition"/>
    <property type="evidence" value="ECO:0007669"/>
    <property type="project" value="UniProtKB-ARBA"/>
</dbReference>
<dbReference type="EMBL" id="UYJE01002197">
    <property type="protein sequence ID" value="VDI08537.1"/>
    <property type="molecule type" value="Genomic_DNA"/>
</dbReference>
<gene>
    <name evidence="12" type="ORF">MGAL_10B032834</name>
</gene>
<dbReference type="Proteomes" id="UP000596742">
    <property type="component" value="Unassembled WGS sequence"/>
</dbReference>
<dbReference type="Pfam" id="PF12627">
    <property type="entry name" value="PolyA_pol_RNAbd"/>
    <property type="match status" value="1"/>
</dbReference>
<dbReference type="PANTHER" id="PTHR46173">
    <property type="entry name" value="CCA TRNA NUCLEOTIDYLTRANSFERASE 1, MITOCHONDRIAL"/>
    <property type="match status" value="1"/>
</dbReference>
<dbReference type="OrthoDB" id="445712at2759"/>
<protein>
    <submittedName>
        <fullName evidence="12">tRNA nucleotidyltransferase (CCA-adding enzyme)</fullName>
        <ecNumber evidence="12">2.7.7.72</ecNumber>
    </submittedName>
</protein>
<dbReference type="Gene3D" id="1.10.3090.10">
    <property type="entry name" value="cca-adding enzyme, domain 2"/>
    <property type="match status" value="1"/>
</dbReference>
<dbReference type="GO" id="GO:0000049">
    <property type="term" value="F:tRNA binding"/>
    <property type="evidence" value="ECO:0007669"/>
    <property type="project" value="TreeGrafter"/>
</dbReference>
<keyword evidence="4" id="KW-0819">tRNA processing</keyword>
<evidence type="ECO:0000256" key="5">
    <source>
        <dbReference type="ARBA" id="ARBA00022695"/>
    </source>
</evidence>
<dbReference type="EC" id="2.7.7.72" evidence="12"/>
<sequence length="458" mass="53265">MTPSVNLTSVYVLRTIKLLSVRNLTRISKKFYYRGGNLKTMKLESPAFQSILTSELNTLVNIFDKYDHELRIAGGAVRDLVLDMVPHDIDFATTATPTQMKEMFNIEKIRMINDSGEKHGTITARINDKENFEVTTLRIDVVTDGRRAEVEFTRDWQLDANRRDLTINAMFLGFDGTIYDYFNGVEDLKNRRVKFVGDPVSRIQEDYLRILRYFRFYGRISEKGNDHEESTLNAIKENASGMKIISGERIWMELKKILCGNHARDILPTMLQLDLAPYMGLPDKADIEEYRTVCCATEGLDPQPMTRLVALLANDDEVHLLHKRIKLSRDELQLGSFIVNHRKDSFDNDPMKYCQFLFTDSPGEMKKLTERICELLKYRGEKDLMDQFMKWESPKFPVNGYDLVDRQIPKGPIFQGTLHELKQIWKFSMFTKTKEELLENLDEIVEKVTEKVPSKKRK</sequence>
<keyword evidence="13" id="KW-1185">Reference proteome</keyword>
<keyword evidence="6" id="KW-0479">Metal-binding</keyword>
<evidence type="ECO:0000313" key="12">
    <source>
        <dbReference type="EMBL" id="VDI08537.1"/>
    </source>
</evidence>
<dbReference type="GO" id="GO:1990180">
    <property type="term" value="P:mitochondrial tRNA 3'-end processing"/>
    <property type="evidence" value="ECO:0007669"/>
    <property type="project" value="TreeGrafter"/>
</dbReference>
<feature type="domain" description="tRNA nucleotidyltransferase/poly(A) polymerase RNA and SrmB- binding" evidence="11">
    <location>
        <begin position="228"/>
        <end position="278"/>
    </location>
</feature>
<evidence type="ECO:0000259" key="11">
    <source>
        <dbReference type="Pfam" id="PF12627"/>
    </source>
</evidence>
<dbReference type="PANTHER" id="PTHR46173:SF1">
    <property type="entry name" value="CCA TRNA NUCLEOTIDYLTRANSFERASE 1, MITOCHONDRIAL"/>
    <property type="match status" value="1"/>
</dbReference>
<evidence type="ECO:0000256" key="3">
    <source>
        <dbReference type="ARBA" id="ARBA00022679"/>
    </source>
</evidence>
<evidence type="ECO:0000256" key="7">
    <source>
        <dbReference type="ARBA" id="ARBA00022741"/>
    </source>
</evidence>
<evidence type="ECO:0000313" key="13">
    <source>
        <dbReference type="Proteomes" id="UP000596742"/>
    </source>
</evidence>
<evidence type="ECO:0000256" key="9">
    <source>
        <dbReference type="RuleBase" id="RU003953"/>
    </source>
</evidence>
<organism evidence="12 13">
    <name type="scientific">Mytilus galloprovincialis</name>
    <name type="common">Mediterranean mussel</name>
    <dbReference type="NCBI Taxonomy" id="29158"/>
    <lineage>
        <taxon>Eukaryota</taxon>
        <taxon>Metazoa</taxon>
        <taxon>Spiralia</taxon>
        <taxon>Lophotrochozoa</taxon>
        <taxon>Mollusca</taxon>
        <taxon>Bivalvia</taxon>
        <taxon>Autobranchia</taxon>
        <taxon>Pteriomorphia</taxon>
        <taxon>Mytilida</taxon>
        <taxon>Mytiloidea</taxon>
        <taxon>Mytilidae</taxon>
        <taxon>Mytilinae</taxon>
        <taxon>Mytilus</taxon>
    </lineage>
</organism>
<keyword evidence="8" id="KW-0460">Magnesium</keyword>
<dbReference type="AlphaFoldDB" id="A0A8B6CTB7"/>
<keyword evidence="9" id="KW-0694">RNA-binding</keyword>
<reference evidence="12" key="1">
    <citation type="submission" date="2018-11" db="EMBL/GenBank/DDBJ databases">
        <authorList>
            <person name="Alioto T."/>
            <person name="Alioto T."/>
        </authorList>
    </citation>
    <scope>NUCLEOTIDE SEQUENCE</scope>
</reference>
<dbReference type="Pfam" id="PF01743">
    <property type="entry name" value="PolyA_pol"/>
    <property type="match status" value="1"/>
</dbReference>
<proteinExistence type="inferred from homology"/>
<dbReference type="CDD" id="cd05398">
    <property type="entry name" value="NT_ClassII-CCAase"/>
    <property type="match status" value="1"/>
</dbReference>
<accession>A0A8B6CTB7</accession>
<evidence type="ECO:0000256" key="1">
    <source>
        <dbReference type="ARBA" id="ARBA00001946"/>
    </source>
</evidence>
<dbReference type="InterPro" id="IPR002646">
    <property type="entry name" value="PolA_pol_head_dom"/>
</dbReference>
<evidence type="ECO:0000256" key="4">
    <source>
        <dbReference type="ARBA" id="ARBA00022694"/>
    </source>
</evidence>
<dbReference type="GO" id="GO:0000166">
    <property type="term" value="F:nucleotide binding"/>
    <property type="evidence" value="ECO:0007669"/>
    <property type="project" value="UniProtKB-KW"/>
</dbReference>
<feature type="domain" description="Poly A polymerase head" evidence="10">
    <location>
        <begin position="70"/>
        <end position="193"/>
    </location>
</feature>
<dbReference type="GO" id="GO:0046872">
    <property type="term" value="F:metal ion binding"/>
    <property type="evidence" value="ECO:0007669"/>
    <property type="project" value="UniProtKB-KW"/>
</dbReference>
<dbReference type="InterPro" id="IPR043519">
    <property type="entry name" value="NT_sf"/>
</dbReference>
<dbReference type="Gene3D" id="3.30.460.10">
    <property type="entry name" value="Beta Polymerase, domain 2"/>
    <property type="match status" value="1"/>
</dbReference>
<dbReference type="GO" id="GO:0004810">
    <property type="term" value="F:CCA tRNA nucleotidyltransferase activity"/>
    <property type="evidence" value="ECO:0007669"/>
    <property type="project" value="UniProtKB-EC"/>
</dbReference>
<evidence type="ECO:0000256" key="6">
    <source>
        <dbReference type="ARBA" id="ARBA00022723"/>
    </source>
</evidence>
<evidence type="ECO:0000256" key="8">
    <source>
        <dbReference type="ARBA" id="ARBA00022842"/>
    </source>
</evidence>
<dbReference type="SUPFAM" id="SSF81301">
    <property type="entry name" value="Nucleotidyltransferase"/>
    <property type="match status" value="1"/>
</dbReference>
<dbReference type="GO" id="GO:0005739">
    <property type="term" value="C:mitochondrion"/>
    <property type="evidence" value="ECO:0007669"/>
    <property type="project" value="TreeGrafter"/>
</dbReference>
<keyword evidence="7" id="KW-0547">Nucleotide-binding</keyword>
<dbReference type="SUPFAM" id="SSF81891">
    <property type="entry name" value="Poly A polymerase C-terminal region-like"/>
    <property type="match status" value="1"/>
</dbReference>
<keyword evidence="3 9" id="KW-0808">Transferase</keyword>
<dbReference type="InterPro" id="IPR050264">
    <property type="entry name" value="Bact_CCA-adding_enz_type3_sf"/>
</dbReference>
<comment type="similarity">
    <text evidence="2 9">Belongs to the tRNA nucleotidyltransferase/poly(A) polymerase family.</text>
</comment>
<dbReference type="InterPro" id="IPR032828">
    <property type="entry name" value="PolyA_RNA-bd"/>
</dbReference>
<evidence type="ECO:0000256" key="2">
    <source>
        <dbReference type="ARBA" id="ARBA00007265"/>
    </source>
</evidence>
<evidence type="ECO:0000259" key="10">
    <source>
        <dbReference type="Pfam" id="PF01743"/>
    </source>
</evidence>